<feature type="transmembrane region" description="Helical" evidence="10">
    <location>
        <begin position="80"/>
        <end position="99"/>
    </location>
</feature>
<dbReference type="PRINTS" id="PR01904">
    <property type="entry name" value="GPR40FAMILY"/>
</dbReference>
<feature type="transmembrane region" description="Helical" evidence="10">
    <location>
        <begin position="214"/>
        <end position="238"/>
    </location>
</feature>
<dbReference type="CDD" id="cd15170">
    <property type="entry name" value="7tmA_FFAR2_FFAR3"/>
    <property type="match status" value="1"/>
</dbReference>
<keyword evidence="5 9" id="KW-0297">G-protein coupled receptor</keyword>
<keyword evidence="8 9" id="KW-0807">Transducer</keyword>
<feature type="transmembrane region" description="Helical" evidence="10">
    <location>
        <begin position="119"/>
        <end position="143"/>
    </location>
</feature>
<keyword evidence="7 9" id="KW-0675">Receptor</keyword>
<dbReference type="SUPFAM" id="SSF81321">
    <property type="entry name" value="Family A G protein-coupled receptor-like"/>
    <property type="match status" value="1"/>
</dbReference>
<name>A0A9Q0X664_9SAUR</name>
<evidence type="ECO:0000256" key="4">
    <source>
        <dbReference type="ARBA" id="ARBA00022989"/>
    </source>
</evidence>
<dbReference type="Proteomes" id="UP001142489">
    <property type="component" value="Unassembled WGS sequence"/>
</dbReference>
<dbReference type="GO" id="GO:0005886">
    <property type="term" value="C:plasma membrane"/>
    <property type="evidence" value="ECO:0007669"/>
    <property type="project" value="UniProtKB-SubCell"/>
</dbReference>
<dbReference type="Pfam" id="PF00001">
    <property type="entry name" value="7tm_1"/>
    <property type="match status" value="1"/>
</dbReference>
<dbReference type="PANTHER" id="PTHR45822:SF5">
    <property type="entry name" value="FREE FATTY ACID RECEPTOR 2"/>
    <property type="match status" value="1"/>
</dbReference>
<feature type="domain" description="G-protein coupled receptors family 1 profile" evidence="11">
    <location>
        <begin position="21"/>
        <end position="267"/>
    </location>
</feature>
<keyword evidence="3 9" id="KW-0812">Transmembrane</keyword>
<evidence type="ECO:0000256" key="10">
    <source>
        <dbReference type="SAM" id="Phobius"/>
    </source>
</evidence>
<keyword evidence="4 10" id="KW-1133">Transmembrane helix</keyword>
<feature type="transmembrane region" description="Helical" evidence="10">
    <location>
        <begin position="42"/>
        <end position="60"/>
    </location>
</feature>
<dbReference type="PANTHER" id="PTHR45822">
    <property type="entry name" value="FREE FATTY ACID RECEPTOR 2-RELATED"/>
    <property type="match status" value="1"/>
</dbReference>
<dbReference type="EMBL" id="JAPFRF010000023">
    <property type="protein sequence ID" value="KAJ7304042.1"/>
    <property type="molecule type" value="Genomic_DNA"/>
</dbReference>
<sequence>MAAKALLLVAYIFTFMTGFPSNLLACYALLRKVLHTPSTMDILLLNLTASDLLFLLFLPFKMAETASDMIWPLPVYLCPLSNFCFYSSIYLSTLFLTAVSVERYLCVAYPVKYKLKGRLTYATAVSFFFWVVAYSHCSVVFIVEYHNKTQLHLENSTCYEDFSPNQLNVLLPVRLELCFVLFFLPFAITLFCYIHVICTLTSMPNIQPQKKQRALGLAVVTLLNFAICFGPLNISHIVGFIQNQNPSWRAYAFILSSFNTILDPLVFYFSSSTIRKNFAHSWFRSCLRLPAFVSQCSSWCFRGAG</sequence>
<dbReference type="PRINTS" id="PR00237">
    <property type="entry name" value="GPCRRHODOPSN"/>
</dbReference>
<evidence type="ECO:0000256" key="8">
    <source>
        <dbReference type="ARBA" id="ARBA00023224"/>
    </source>
</evidence>
<proteinExistence type="inferred from homology"/>
<dbReference type="Gene3D" id="1.20.1070.10">
    <property type="entry name" value="Rhodopsin 7-helix transmembrane proteins"/>
    <property type="match status" value="1"/>
</dbReference>
<evidence type="ECO:0000256" key="6">
    <source>
        <dbReference type="ARBA" id="ARBA00023136"/>
    </source>
</evidence>
<comment type="subcellular location">
    <subcellularLocation>
        <location evidence="1">Cell membrane</location>
        <topology evidence="1">Multi-pass membrane protein</topology>
    </subcellularLocation>
</comment>
<evidence type="ECO:0000256" key="1">
    <source>
        <dbReference type="ARBA" id="ARBA00004651"/>
    </source>
</evidence>
<evidence type="ECO:0000256" key="2">
    <source>
        <dbReference type="ARBA" id="ARBA00022475"/>
    </source>
</evidence>
<comment type="similarity">
    <text evidence="9">Belongs to the G-protein coupled receptor 1 family.</text>
</comment>
<dbReference type="OrthoDB" id="5961208at2759"/>
<dbReference type="InterPro" id="IPR017452">
    <property type="entry name" value="GPCR_Rhodpsn_7TM"/>
</dbReference>
<evidence type="ECO:0000313" key="12">
    <source>
        <dbReference type="EMBL" id="KAJ7304042.1"/>
    </source>
</evidence>
<dbReference type="PROSITE" id="PS50262">
    <property type="entry name" value="G_PROTEIN_RECEP_F1_2"/>
    <property type="match status" value="1"/>
</dbReference>
<dbReference type="AlphaFoldDB" id="A0A9Q0X664"/>
<evidence type="ECO:0000259" key="11">
    <source>
        <dbReference type="PROSITE" id="PS50262"/>
    </source>
</evidence>
<gene>
    <name evidence="12" type="ORF">JRQ81_011562</name>
</gene>
<feature type="transmembrane region" description="Helical" evidence="10">
    <location>
        <begin position="250"/>
        <end position="269"/>
    </location>
</feature>
<organism evidence="12 13">
    <name type="scientific">Phrynocephalus forsythii</name>
    <dbReference type="NCBI Taxonomy" id="171643"/>
    <lineage>
        <taxon>Eukaryota</taxon>
        <taxon>Metazoa</taxon>
        <taxon>Chordata</taxon>
        <taxon>Craniata</taxon>
        <taxon>Vertebrata</taxon>
        <taxon>Euteleostomi</taxon>
        <taxon>Lepidosauria</taxon>
        <taxon>Squamata</taxon>
        <taxon>Bifurcata</taxon>
        <taxon>Unidentata</taxon>
        <taxon>Episquamata</taxon>
        <taxon>Toxicofera</taxon>
        <taxon>Iguania</taxon>
        <taxon>Acrodonta</taxon>
        <taxon>Agamidae</taxon>
        <taxon>Agaminae</taxon>
        <taxon>Phrynocephalus</taxon>
    </lineage>
</organism>
<evidence type="ECO:0000256" key="5">
    <source>
        <dbReference type="ARBA" id="ARBA00023040"/>
    </source>
</evidence>
<keyword evidence="6 10" id="KW-0472">Membrane</keyword>
<feature type="transmembrane region" description="Helical" evidence="10">
    <location>
        <begin position="179"/>
        <end position="202"/>
    </location>
</feature>
<accession>A0A9Q0X664</accession>
<dbReference type="GO" id="GO:0071398">
    <property type="term" value="P:cellular response to fatty acid"/>
    <property type="evidence" value="ECO:0007669"/>
    <property type="project" value="TreeGrafter"/>
</dbReference>
<dbReference type="InterPro" id="IPR000276">
    <property type="entry name" value="GPCR_Rhodpsn"/>
</dbReference>
<dbReference type="GO" id="GO:0004930">
    <property type="term" value="F:G protein-coupled receptor activity"/>
    <property type="evidence" value="ECO:0007669"/>
    <property type="project" value="UniProtKB-KW"/>
</dbReference>
<keyword evidence="2" id="KW-1003">Cell membrane</keyword>
<dbReference type="PROSITE" id="PS00237">
    <property type="entry name" value="G_PROTEIN_RECEP_F1_1"/>
    <property type="match status" value="1"/>
</dbReference>
<evidence type="ECO:0000313" key="13">
    <source>
        <dbReference type="Proteomes" id="UP001142489"/>
    </source>
</evidence>
<evidence type="ECO:0000256" key="7">
    <source>
        <dbReference type="ARBA" id="ARBA00023170"/>
    </source>
</evidence>
<reference evidence="12" key="1">
    <citation type="journal article" date="2023" name="DNA Res.">
        <title>Chromosome-level genome assembly of Phrynocephalus forsythii using third-generation DNA sequencing and Hi-C analysis.</title>
        <authorList>
            <person name="Qi Y."/>
            <person name="Zhao W."/>
            <person name="Zhao Y."/>
            <person name="Niu C."/>
            <person name="Cao S."/>
            <person name="Zhang Y."/>
        </authorList>
    </citation>
    <scope>NUCLEOTIDE SEQUENCE</scope>
    <source>
        <tissue evidence="12">Muscle</tissue>
    </source>
</reference>
<keyword evidence="13" id="KW-1185">Reference proteome</keyword>
<feature type="transmembrane region" description="Helical" evidence="10">
    <location>
        <begin position="6"/>
        <end position="30"/>
    </location>
</feature>
<dbReference type="InterPro" id="IPR013312">
    <property type="entry name" value="GPR40-rel_orph"/>
</dbReference>
<comment type="caution">
    <text evidence="12">The sequence shown here is derived from an EMBL/GenBank/DDBJ whole genome shotgun (WGS) entry which is preliminary data.</text>
</comment>
<evidence type="ECO:0000256" key="3">
    <source>
        <dbReference type="ARBA" id="ARBA00022692"/>
    </source>
</evidence>
<evidence type="ECO:0000256" key="9">
    <source>
        <dbReference type="RuleBase" id="RU000688"/>
    </source>
</evidence>
<protein>
    <recommendedName>
        <fullName evidence="11">G-protein coupled receptors family 1 profile domain-containing protein</fullName>
    </recommendedName>
</protein>